<dbReference type="RefSeq" id="WP_179817234.1">
    <property type="nucleotide sequence ID" value="NZ_JACBZD010000002.1"/>
</dbReference>
<dbReference type="HAMAP" id="MF_00048">
    <property type="entry name" value="UPF0102"/>
    <property type="match status" value="1"/>
</dbReference>
<reference evidence="3 4" key="1">
    <citation type="submission" date="2020-07" db="EMBL/GenBank/DDBJ databases">
        <title>Sequencing the genomes of 1000 actinobacteria strains.</title>
        <authorList>
            <person name="Klenk H.-P."/>
        </authorList>
    </citation>
    <scope>NUCLEOTIDE SEQUENCE [LARGE SCALE GENOMIC DNA]</scope>
    <source>
        <strain evidence="3 4">DSM 42178</strain>
    </source>
</reference>
<dbReference type="InterPro" id="IPR003509">
    <property type="entry name" value="UPF0102_YraN-like"/>
</dbReference>
<dbReference type="CDD" id="cd20736">
    <property type="entry name" value="PoNe_Nuclease"/>
    <property type="match status" value="1"/>
</dbReference>
<evidence type="ECO:0000256" key="1">
    <source>
        <dbReference type="ARBA" id="ARBA00006738"/>
    </source>
</evidence>
<dbReference type="NCBIfam" id="NF009154">
    <property type="entry name" value="PRK12497.3-3"/>
    <property type="match status" value="1"/>
</dbReference>
<dbReference type="GO" id="GO:0004519">
    <property type="term" value="F:endonuclease activity"/>
    <property type="evidence" value="ECO:0007669"/>
    <property type="project" value="UniProtKB-KW"/>
</dbReference>
<dbReference type="AlphaFoldDB" id="A0A853A1H5"/>
<evidence type="ECO:0000256" key="2">
    <source>
        <dbReference type="HAMAP-Rule" id="MF_00048"/>
    </source>
</evidence>
<sequence length="135" mass="14928">MNANQALGHYGEKVAVRYLGGIGMWIVERNWRCPEGEIDIVANDPGQRPGSPGTLVICEVKARSARAFQQPTEAIPPPKARRLRLLAERWLHERAPVLLRPAHAEPPPLDIRIDLLAVVLPRRGACTVEHLKGVA</sequence>
<dbReference type="Gene3D" id="3.40.1350.10">
    <property type="match status" value="1"/>
</dbReference>
<dbReference type="PANTHER" id="PTHR34039:SF1">
    <property type="entry name" value="UPF0102 PROTEIN YRAN"/>
    <property type="match status" value="1"/>
</dbReference>
<gene>
    <name evidence="3" type="ORF">FHU37_005445</name>
</gene>
<dbReference type="GO" id="GO:0003676">
    <property type="term" value="F:nucleic acid binding"/>
    <property type="evidence" value="ECO:0007669"/>
    <property type="project" value="InterPro"/>
</dbReference>
<comment type="similarity">
    <text evidence="1 2">Belongs to the UPF0102 family.</text>
</comment>
<evidence type="ECO:0000313" key="4">
    <source>
        <dbReference type="Proteomes" id="UP000567795"/>
    </source>
</evidence>
<evidence type="ECO:0000313" key="3">
    <source>
        <dbReference type="EMBL" id="NYI08416.1"/>
    </source>
</evidence>
<keyword evidence="3" id="KW-0255">Endonuclease</keyword>
<protein>
    <recommendedName>
        <fullName evidence="2">UPF0102 protein FHU37_005445</fullName>
    </recommendedName>
</protein>
<dbReference type="Proteomes" id="UP000567795">
    <property type="component" value="Unassembled WGS sequence"/>
</dbReference>
<dbReference type="PANTHER" id="PTHR34039">
    <property type="entry name" value="UPF0102 PROTEIN YRAN"/>
    <property type="match status" value="1"/>
</dbReference>
<dbReference type="InterPro" id="IPR011856">
    <property type="entry name" value="tRNA_endonuc-like_dom_sf"/>
</dbReference>
<comment type="caution">
    <text evidence="3">The sequence shown here is derived from an EMBL/GenBank/DDBJ whole genome shotgun (WGS) entry which is preliminary data.</text>
</comment>
<keyword evidence="3" id="KW-0540">Nuclease</keyword>
<organism evidence="3 4">
    <name type="scientific">Allostreptomyces psammosilenae</name>
    <dbReference type="NCBI Taxonomy" id="1892865"/>
    <lineage>
        <taxon>Bacteria</taxon>
        <taxon>Bacillati</taxon>
        <taxon>Actinomycetota</taxon>
        <taxon>Actinomycetes</taxon>
        <taxon>Kitasatosporales</taxon>
        <taxon>Streptomycetaceae</taxon>
        <taxon>Allostreptomyces</taxon>
    </lineage>
</organism>
<dbReference type="Pfam" id="PF02021">
    <property type="entry name" value="UPF0102"/>
    <property type="match status" value="1"/>
</dbReference>
<name>A0A853A1H5_9ACTN</name>
<keyword evidence="4" id="KW-1185">Reference proteome</keyword>
<proteinExistence type="inferred from homology"/>
<keyword evidence="3" id="KW-0378">Hydrolase</keyword>
<dbReference type="EMBL" id="JACBZD010000002">
    <property type="protein sequence ID" value="NYI08416.1"/>
    <property type="molecule type" value="Genomic_DNA"/>
</dbReference>
<accession>A0A853A1H5</accession>
<dbReference type="InterPro" id="IPR011335">
    <property type="entry name" value="Restrct_endonuc-II-like"/>
</dbReference>
<dbReference type="SUPFAM" id="SSF52980">
    <property type="entry name" value="Restriction endonuclease-like"/>
    <property type="match status" value="1"/>
</dbReference>